<evidence type="ECO:0000313" key="1">
    <source>
        <dbReference type="EMBL" id="MFD2143830.1"/>
    </source>
</evidence>
<dbReference type="RefSeq" id="WP_213355298.1">
    <property type="nucleotide sequence ID" value="NZ_JAHBGB010000043.1"/>
</dbReference>
<evidence type="ECO:0000313" key="2">
    <source>
        <dbReference type="Proteomes" id="UP001597299"/>
    </source>
</evidence>
<reference evidence="2" key="1">
    <citation type="journal article" date="2019" name="Int. J. Syst. Evol. Microbiol.">
        <title>The Global Catalogue of Microorganisms (GCM) 10K type strain sequencing project: providing services to taxonomists for standard genome sequencing and annotation.</title>
        <authorList>
            <consortium name="The Broad Institute Genomics Platform"/>
            <consortium name="The Broad Institute Genome Sequencing Center for Infectious Disease"/>
            <person name="Wu L."/>
            <person name="Ma J."/>
        </authorList>
    </citation>
    <scope>NUCLEOTIDE SEQUENCE [LARGE SCALE GENOMIC DNA]</scope>
    <source>
        <strain evidence="2">CCM 7435</strain>
    </source>
</reference>
<protein>
    <recommendedName>
        <fullName evidence="3">Transposase</fullName>
    </recommendedName>
</protein>
<gene>
    <name evidence="1" type="ORF">ACFSNC_26135</name>
</gene>
<comment type="caution">
    <text evidence="1">The sequence shown here is derived from an EMBL/GenBank/DDBJ whole genome shotgun (WGS) entry which is preliminary data.</text>
</comment>
<keyword evidence="2" id="KW-1185">Reference proteome</keyword>
<dbReference type="EMBL" id="JBHUHD010000005">
    <property type="protein sequence ID" value="MFD2143830.1"/>
    <property type="molecule type" value="Genomic_DNA"/>
</dbReference>
<dbReference type="Proteomes" id="UP001597299">
    <property type="component" value="Unassembled WGS sequence"/>
</dbReference>
<proteinExistence type="predicted"/>
<organism evidence="1 2">
    <name type="scientific">Ancylobacter oerskovii</name>
    <dbReference type="NCBI Taxonomy" id="459519"/>
    <lineage>
        <taxon>Bacteria</taxon>
        <taxon>Pseudomonadati</taxon>
        <taxon>Pseudomonadota</taxon>
        <taxon>Alphaproteobacteria</taxon>
        <taxon>Hyphomicrobiales</taxon>
        <taxon>Xanthobacteraceae</taxon>
        <taxon>Ancylobacter</taxon>
    </lineage>
</organism>
<evidence type="ECO:0008006" key="3">
    <source>
        <dbReference type="Google" id="ProtNLM"/>
    </source>
</evidence>
<accession>A0ABW4Z5Q7</accession>
<sequence length="65" mass="7370">MSAGLGQLPLYELQGRLRRARTVRAFQKIERAIDARLRLLNAQTRNWPRLADTLVADESGPGPKR</sequence>
<name>A0ABW4Z5Q7_9HYPH</name>